<organism evidence="1">
    <name type="scientific">marine sediment metagenome</name>
    <dbReference type="NCBI Taxonomy" id="412755"/>
    <lineage>
        <taxon>unclassified sequences</taxon>
        <taxon>metagenomes</taxon>
        <taxon>ecological metagenomes</taxon>
    </lineage>
</organism>
<dbReference type="AlphaFoldDB" id="X1IEM3"/>
<proteinExistence type="predicted"/>
<evidence type="ECO:0000313" key="1">
    <source>
        <dbReference type="EMBL" id="GAH64539.1"/>
    </source>
</evidence>
<comment type="caution">
    <text evidence="1">The sequence shown here is derived from an EMBL/GenBank/DDBJ whole genome shotgun (WGS) entry which is preliminary data.</text>
</comment>
<protein>
    <submittedName>
        <fullName evidence="1">Uncharacterized protein</fullName>
    </submittedName>
</protein>
<dbReference type="EMBL" id="BARU01029231">
    <property type="protein sequence ID" value="GAH64539.1"/>
    <property type="molecule type" value="Genomic_DNA"/>
</dbReference>
<sequence length="161" mass="17454">MSDNCDISVLESSRVKLKEIVEQKGLSDVAVSVLVKPLTAEEAIGKPGRRDFPIIEGAERVIEAEVLGAKGHAFTDSPADFIGKLADILNLPLKANRDRAFYIATLNAVLGYLDLAEKTVHCKDEEPEKCGKEIASYILKQWGKVRVGLIGLNPAIAEALI</sequence>
<accession>X1IEM3</accession>
<feature type="non-terminal residue" evidence="1">
    <location>
        <position position="161"/>
    </location>
</feature>
<gene>
    <name evidence="1" type="ORF">S03H2_46541</name>
</gene>
<name>X1IEM3_9ZZZZ</name>
<reference evidence="1" key="1">
    <citation type="journal article" date="2014" name="Front. Microbiol.">
        <title>High frequency of phylogenetically diverse reductive dehalogenase-homologous genes in deep subseafloor sedimentary metagenomes.</title>
        <authorList>
            <person name="Kawai M."/>
            <person name="Futagami T."/>
            <person name="Toyoda A."/>
            <person name="Takaki Y."/>
            <person name="Nishi S."/>
            <person name="Hori S."/>
            <person name="Arai W."/>
            <person name="Tsubouchi T."/>
            <person name="Morono Y."/>
            <person name="Uchiyama I."/>
            <person name="Ito T."/>
            <person name="Fujiyama A."/>
            <person name="Inagaki F."/>
            <person name="Takami H."/>
        </authorList>
    </citation>
    <scope>NUCLEOTIDE SEQUENCE</scope>
    <source>
        <strain evidence="1">Expedition CK06-06</strain>
    </source>
</reference>